<evidence type="ECO:0000313" key="1">
    <source>
        <dbReference type="EMBL" id="KAI3352135.1"/>
    </source>
</evidence>
<reference evidence="1" key="1">
    <citation type="submission" date="2022-04" db="EMBL/GenBank/DDBJ databases">
        <title>Jade perch genome.</title>
        <authorList>
            <person name="Chao B."/>
        </authorList>
    </citation>
    <scope>NUCLEOTIDE SEQUENCE</scope>
    <source>
        <strain evidence="1">CB-2022</strain>
    </source>
</reference>
<dbReference type="EMBL" id="CM041554">
    <property type="protein sequence ID" value="KAI3352135.1"/>
    <property type="molecule type" value="Genomic_DNA"/>
</dbReference>
<gene>
    <name evidence="1" type="ORF">L3Q82_020942</name>
</gene>
<feature type="non-terminal residue" evidence="1">
    <location>
        <position position="1"/>
    </location>
</feature>
<organism evidence="1 2">
    <name type="scientific">Scortum barcoo</name>
    <name type="common">barcoo grunter</name>
    <dbReference type="NCBI Taxonomy" id="214431"/>
    <lineage>
        <taxon>Eukaryota</taxon>
        <taxon>Metazoa</taxon>
        <taxon>Chordata</taxon>
        <taxon>Craniata</taxon>
        <taxon>Vertebrata</taxon>
        <taxon>Euteleostomi</taxon>
        <taxon>Actinopterygii</taxon>
        <taxon>Neopterygii</taxon>
        <taxon>Teleostei</taxon>
        <taxon>Neoteleostei</taxon>
        <taxon>Acanthomorphata</taxon>
        <taxon>Eupercaria</taxon>
        <taxon>Centrarchiformes</taxon>
        <taxon>Terapontoidei</taxon>
        <taxon>Terapontidae</taxon>
        <taxon>Scortum</taxon>
    </lineage>
</organism>
<evidence type="ECO:0000313" key="2">
    <source>
        <dbReference type="Proteomes" id="UP000831701"/>
    </source>
</evidence>
<comment type="caution">
    <text evidence="1">The sequence shown here is derived from an EMBL/GenBank/DDBJ whole genome shotgun (WGS) entry which is preliminary data.</text>
</comment>
<accession>A0ACB8V9E1</accession>
<name>A0ACB8V9E1_9TELE</name>
<sequence length="300" mass="33464">FKHFNVSPDEGTGEDRPQAPPPPGEPKHGSPAVCIPIGVDDAVIYLLQRSLSHLEDTGNTVRITFFDFSSAFNTIHPSLLRVKLERAGTSDQLASWVTNYLIDRTQFVRLQDCVSDVVVCSTGAPQGTVLSPFLFTLYTSDFTQGNDCEYRKVIMDFVNWCELNHLQVNASKTKEMVIDFSRKPSSNIAPVNIQGLDIREMVCWGGGCSERDKKRLNRLIKRASSVCGCPLDSIEVMGERRALAKLSTIIDNTSHPLHQTVGALSSSFSNRLRHPRCRKERFHRWVTRVVSLCLAVSIAS</sequence>
<proteinExistence type="predicted"/>
<dbReference type="Proteomes" id="UP000831701">
    <property type="component" value="Chromosome 24"/>
</dbReference>
<feature type="non-terminal residue" evidence="1">
    <location>
        <position position="300"/>
    </location>
</feature>
<keyword evidence="2" id="KW-1185">Reference proteome</keyword>
<protein>
    <submittedName>
        <fullName evidence="1">Uncharacterized protein</fullName>
    </submittedName>
</protein>